<keyword evidence="1" id="KW-0812">Transmembrane</keyword>
<accession>A0A8K0MWH6</accession>
<sequence>MVTASDLTFTLFSLVYLHLLSSAAFPPSSSSPAPEPSVFGLYNPILAAYVSIGALLDLLLPIAYILDGVLASDKEGIKVAVPHVFLLSA</sequence>
<feature type="transmembrane region" description="Helical" evidence="1">
    <location>
        <begin position="46"/>
        <end position="66"/>
    </location>
</feature>
<keyword evidence="5" id="KW-1185">Reference proteome</keyword>
<gene>
    <name evidence="4" type="ORF">COCNU_02G001520</name>
</gene>
<dbReference type="PANTHER" id="PTHR33829">
    <property type="entry name" value="OSJNBA0044M19.10 PROTEIN"/>
    <property type="match status" value="1"/>
</dbReference>
<proteinExistence type="predicted"/>
<keyword evidence="1" id="KW-1133">Transmembrane helix</keyword>
<dbReference type="AlphaFoldDB" id="A0A8K0MWH6"/>
<keyword evidence="2" id="KW-0732">Signal</keyword>
<dbReference type="EMBL" id="CM017873">
    <property type="protein sequence ID" value="KAG1330184.1"/>
    <property type="molecule type" value="Genomic_DNA"/>
</dbReference>
<evidence type="ECO:0000313" key="4">
    <source>
        <dbReference type="EMBL" id="KAG1330184.1"/>
    </source>
</evidence>
<evidence type="ECO:0000256" key="1">
    <source>
        <dbReference type="SAM" id="Phobius"/>
    </source>
</evidence>
<dbReference type="PANTHER" id="PTHR33829:SF1">
    <property type="entry name" value="TRANSMEMBRANE PROTEIN"/>
    <property type="match status" value="1"/>
</dbReference>
<evidence type="ECO:0000256" key="2">
    <source>
        <dbReference type="SAM" id="SignalP"/>
    </source>
</evidence>
<organism evidence="4 5">
    <name type="scientific">Cocos nucifera</name>
    <name type="common">Coconut palm</name>
    <dbReference type="NCBI Taxonomy" id="13894"/>
    <lineage>
        <taxon>Eukaryota</taxon>
        <taxon>Viridiplantae</taxon>
        <taxon>Streptophyta</taxon>
        <taxon>Embryophyta</taxon>
        <taxon>Tracheophyta</taxon>
        <taxon>Spermatophyta</taxon>
        <taxon>Magnoliopsida</taxon>
        <taxon>Liliopsida</taxon>
        <taxon>Arecaceae</taxon>
        <taxon>Arecoideae</taxon>
        <taxon>Cocoseae</taxon>
        <taxon>Attaleinae</taxon>
        <taxon>Cocos</taxon>
    </lineage>
</organism>
<name>A0A8K0MWH6_COCNU</name>
<protein>
    <recommendedName>
        <fullName evidence="3">DUF7733 domain-containing protein</fullName>
    </recommendedName>
</protein>
<reference evidence="4" key="1">
    <citation type="journal article" date="2017" name="Gigascience">
        <title>The genome draft of coconut (Cocos nucifera).</title>
        <authorList>
            <person name="Xiao Y."/>
            <person name="Xu P."/>
            <person name="Fan H."/>
            <person name="Baudouin L."/>
            <person name="Xia W."/>
            <person name="Bocs S."/>
            <person name="Xu J."/>
            <person name="Li Q."/>
            <person name="Guo A."/>
            <person name="Zhou L."/>
            <person name="Li J."/>
            <person name="Wu Y."/>
            <person name="Ma Z."/>
            <person name="Armero A."/>
            <person name="Issali A.E."/>
            <person name="Liu N."/>
            <person name="Peng M."/>
            <person name="Yang Y."/>
        </authorList>
    </citation>
    <scope>NUCLEOTIDE SEQUENCE</scope>
    <source>
        <tissue evidence="4">Spear leaf of Hainan Tall coconut</tissue>
    </source>
</reference>
<dbReference type="Proteomes" id="UP000797356">
    <property type="component" value="Chromosome 2"/>
</dbReference>
<feature type="signal peptide" evidence="2">
    <location>
        <begin position="1"/>
        <end position="24"/>
    </location>
</feature>
<keyword evidence="1" id="KW-0472">Membrane</keyword>
<dbReference type="InterPro" id="IPR056635">
    <property type="entry name" value="DUF7733"/>
</dbReference>
<reference evidence="4" key="2">
    <citation type="submission" date="2019-07" db="EMBL/GenBank/DDBJ databases">
        <authorList>
            <person name="Yang Y."/>
            <person name="Bocs S."/>
            <person name="Baudouin L."/>
        </authorList>
    </citation>
    <scope>NUCLEOTIDE SEQUENCE</scope>
    <source>
        <tissue evidence="4">Spear leaf of Hainan Tall coconut</tissue>
    </source>
</reference>
<comment type="caution">
    <text evidence="4">The sequence shown here is derived from an EMBL/GenBank/DDBJ whole genome shotgun (WGS) entry which is preliminary data.</text>
</comment>
<dbReference type="Pfam" id="PF24867">
    <property type="entry name" value="DUF7733"/>
    <property type="match status" value="1"/>
</dbReference>
<feature type="chain" id="PRO_5035444859" description="DUF7733 domain-containing protein" evidence="2">
    <location>
        <begin position="25"/>
        <end position="89"/>
    </location>
</feature>
<evidence type="ECO:0000259" key="3">
    <source>
        <dbReference type="Pfam" id="PF24867"/>
    </source>
</evidence>
<evidence type="ECO:0000313" key="5">
    <source>
        <dbReference type="Proteomes" id="UP000797356"/>
    </source>
</evidence>
<feature type="domain" description="DUF7733" evidence="3">
    <location>
        <begin position="1"/>
        <end position="88"/>
    </location>
</feature>